<dbReference type="Gene3D" id="6.10.340.10">
    <property type="match status" value="1"/>
</dbReference>
<keyword evidence="8" id="KW-0547">Nucleotide-binding</keyword>
<keyword evidence="9 18" id="KW-0418">Kinase</keyword>
<dbReference type="InterPro" id="IPR003661">
    <property type="entry name" value="HisK_dim/P_dom"/>
</dbReference>
<evidence type="ECO:0000259" key="17">
    <source>
        <dbReference type="PROSITE" id="PS50885"/>
    </source>
</evidence>
<reference evidence="19" key="1">
    <citation type="submission" date="2017-02" db="EMBL/GenBank/DDBJ databases">
        <authorList>
            <person name="Varghese N."/>
            <person name="Submissions S."/>
        </authorList>
    </citation>
    <scope>NUCLEOTIDE SEQUENCE [LARGE SCALE GENOMIC DNA]</scope>
    <source>
        <strain evidence="19">DSM 23966</strain>
    </source>
</reference>
<dbReference type="RefSeq" id="WP_078818638.1">
    <property type="nucleotide sequence ID" value="NZ_FUYJ01000010.1"/>
</dbReference>
<dbReference type="FunFam" id="1.10.287.130:FF:000001">
    <property type="entry name" value="Two-component sensor histidine kinase"/>
    <property type="match status" value="1"/>
</dbReference>
<evidence type="ECO:0000259" key="16">
    <source>
        <dbReference type="PROSITE" id="PS50109"/>
    </source>
</evidence>
<dbReference type="PANTHER" id="PTHR45528:SF1">
    <property type="entry name" value="SENSOR HISTIDINE KINASE CPXA"/>
    <property type="match status" value="1"/>
</dbReference>
<keyword evidence="12" id="KW-0902">Two-component regulatory system</keyword>
<dbReference type="InterPro" id="IPR003594">
    <property type="entry name" value="HATPase_dom"/>
</dbReference>
<evidence type="ECO:0000313" key="19">
    <source>
        <dbReference type="Proteomes" id="UP000190042"/>
    </source>
</evidence>
<evidence type="ECO:0000256" key="13">
    <source>
        <dbReference type="ARBA" id="ARBA00023136"/>
    </source>
</evidence>
<name>A0A1T4YVQ0_9BACL</name>
<dbReference type="Proteomes" id="UP000190042">
    <property type="component" value="Unassembled WGS sequence"/>
</dbReference>
<keyword evidence="5" id="KW-0597">Phosphoprotein</keyword>
<dbReference type="PRINTS" id="PR00344">
    <property type="entry name" value="BCTRLSENSOR"/>
</dbReference>
<dbReference type="CDD" id="cd00082">
    <property type="entry name" value="HisKA"/>
    <property type="match status" value="1"/>
</dbReference>
<protein>
    <recommendedName>
        <fullName evidence="3">histidine kinase</fullName>
        <ecNumber evidence="3">2.7.13.3</ecNumber>
    </recommendedName>
</protein>
<dbReference type="InterPro" id="IPR005467">
    <property type="entry name" value="His_kinase_dom"/>
</dbReference>
<evidence type="ECO:0000256" key="9">
    <source>
        <dbReference type="ARBA" id="ARBA00022777"/>
    </source>
</evidence>
<dbReference type="InterPro" id="IPR036890">
    <property type="entry name" value="HATPase_C_sf"/>
</dbReference>
<evidence type="ECO:0000256" key="6">
    <source>
        <dbReference type="ARBA" id="ARBA00022679"/>
    </source>
</evidence>
<comment type="catalytic activity">
    <reaction evidence="1">
        <text>ATP + protein L-histidine = ADP + protein N-phospho-L-histidine.</text>
        <dbReference type="EC" id="2.7.13.3"/>
    </reaction>
</comment>
<keyword evidence="14" id="KW-0175">Coiled coil</keyword>
<dbReference type="InterPro" id="IPR003660">
    <property type="entry name" value="HAMP_dom"/>
</dbReference>
<proteinExistence type="predicted"/>
<keyword evidence="11 15" id="KW-1133">Transmembrane helix</keyword>
<dbReference type="InterPro" id="IPR004358">
    <property type="entry name" value="Sig_transdc_His_kin-like_C"/>
</dbReference>
<dbReference type="Pfam" id="PF00512">
    <property type="entry name" value="HisKA"/>
    <property type="match status" value="1"/>
</dbReference>
<dbReference type="SUPFAM" id="SSF158472">
    <property type="entry name" value="HAMP domain-like"/>
    <property type="match status" value="1"/>
</dbReference>
<dbReference type="GO" id="GO:0005886">
    <property type="term" value="C:plasma membrane"/>
    <property type="evidence" value="ECO:0007669"/>
    <property type="project" value="UniProtKB-SubCell"/>
</dbReference>
<keyword evidence="7 15" id="KW-0812">Transmembrane</keyword>
<dbReference type="EC" id="2.7.13.3" evidence="3"/>
<dbReference type="FunFam" id="3.30.565.10:FF:000006">
    <property type="entry name" value="Sensor histidine kinase WalK"/>
    <property type="match status" value="1"/>
</dbReference>
<dbReference type="InterPro" id="IPR050398">
    <property type="entry name" value="HssS/ArlS-like"/>
</dbReference>
<keyword evidence="6" id="KW-0808">Transferase</keyword>
<dbReference type="PANTHER" id="PTHR45528">
    <property type="entry name" value="SENSOR HISTIDINE KINASE CPXA"/>
    <property type="match status" value="1"/>
</dbReference>
<dbReference type="AlphaFoldDB" id="A0A1T4YVQ0"/>
<evidence type="ECO:0000256" key="2">
    <source>
        <dbReference type="ARBA" id="ARBA00004651"/>
    </source>
</evidence>
<dbReference type="SUPFAM" id="SSF55874">
    <property type="entry name" value="ATPase domain of HSP90 chaperone/DNA topoisomerase II/histidine kinase"/>
    <property type="match status" value="1"/>
</dbReference>
<evidence type="ECO:0000256" key="4">
    <source>
        <dbReference type="ARBA" id="ARBA00022475"/>
    </source>
</evidence>
<accession>A0A1T4YVQ0</accession>
<dbReference type="PROSITE" id="PS50885">
    <property type="entry name" value="HAMP"/>
    <property type="match status" value="1"/>
</dbReference>
<evidence type="ECO:0000256" key="7">
    <source>
        <dbReference type="ARBA" id="ARBA00022692"/>
    </source>
</evidence>
<feature type="transmembrane region" description="Helical" evidence="15">
    <location>
        <begin position="12"/>
        <end position="32"/>
    </location>
</feature>
<gene>
    <name evidence="18" type="ORF">SAMN04244570_0022</name>
</gene>
<dbReference type="CDD" id="cd06225">
    <property type="entry name" value="HAMP"/>
    <property type="match status" value="1"/>
</dbReference>
<dbReference type="GO" id="GO:0005524">
    <property type="term" value="F:ATP binding"/>
    <property type="evidence" value="ECO:0007669"/>
    <property type="project" value="UniProtKB-KW"/>
</dbReference>
<evidence type="ECO:0000256" key="15">
    <source>
        <dbReference type="SAM" id="Phobius"/>
    </source>
</evidence>
<keyword evidence="4" id="KW-1003">Cell membrane</keyword>
<dbReference type="SUPFAM" id="SSF47384">
    <property type="entry name" value="Homodimeric domain of signal transducing histidine kinase"/>
    <property type="match status" value="1"/>
</dbReference>
<evidence type="ECO:0000313" key="18">
    <source>
        <dbReference type="EMBL" id="SKB05884.1"/>
    </source>
</evidence>
<sequence length="475" mass="53875">MKIKTFYQQLLSHFSVILITVLVLSLSLTHYLETVVYEQKTDELKTYGQAILTDLRQSTRGSNGILKTYGHVLDTRAIQYSLFDEHSSIVYSTGLKSPLIELNQEEWHALQNGQTVTVKQEFKRFDEAVTFVLLPYFERQQFVGGVLLTSPITGSRAIISQMNHYVLYATGAAVLLALLLSGLLSMIHVRRIQRLRRAAAAVAGGDYTVRVPSSEFDEIGELSRDFNEMTDKLETSMKEIDTLEKRRRQFMADVSHELRTPLTTIRGVIEGLRERMISEDEQDKALQLAQNESKRLIRLVNENLDYEKIRANQIQLNKQRLPLKELLEMTADQLEHAAAERGNTIIVNASDQLSVFADYDRLMQIFINITKNSIQFCENGTITLIAKENEKETIIEIADTGIGMNPAEIEQIWDRFYKAIISRTSTPYGEFGLGLSIVKQLVLLHEGVIDVQSEKGKGALFTIRLPKVDTTAVLE</sequence>
<comment type="subcellular location">
    <subcellularLocation>
        <location evidence="2">Cell membrane</location>
        <topology evidence="2">Multi-pass membrane protein</topology>
    </subcellularLocation>
</comment>
<feature type="domain" description="Histidine kinase" evidence="16">
    <location>
        <begin position="253"/>
        <end position="469"/>
    </location>
</feature>
<keyword evidence="19" id="KW-1185">Reference proteome</keyword>
<dbReference type="Gene3D" id="1.10.287.130">
    <property type="match status" value="1"/>
</dbReference>
<feature type="transmembrane region" description="Helical" evidence="15">
    <location>
        <begin position="165"/>
        <end position="187"/>
    </location>
</feature>
<evidence type="ECO:0000256" key="1">
    <source>
        <dbReference type="ARBA" id="ARBA00000085"/>
    </source>
</evidence>
<dbReference type="GO" id="GO:0000155">
    <property type="term" value="F:phosphorelay sensor kinase activity"/>
    <property type="evidence" value="ECO:0007669"/>
    <property type="project" value="InterPro"/>
</dbReference>
<evidence type="ECO:0000256" key="10">
    <source>
        <dbReference type="ARBA" id="ARBA00022840"/>
    </source>
</evidence>
<dbReference type="SMART" id="SM00388">
    <property type="entry name" value="HisKA"/>
    <property type="match status" value="1"/>
</dbReference>
<feature type="domain" description="HAMP" evidence="17">
    <location>
        <begin position="186"/>
        <end position="238"/>
    </location>
</feature>
<dbReference type="Pfam" id="PF00672">
    <property type="entry name" value="HAMP"/>
    <property type="match status" value="1"/>
</dbReference>
<dbReference type="InterPro" id="IPR036097">
    <property type="entry name" value="HisK_dim/P_sf"/>
</dbReference>
<keyword evidence="10" id="KW-0067">ATP-binding</keyword>
<evidence type="ECO:0000256" key="14">
    <source>
        <dbReference type="SAM" id="Coils"/>
    </source>
</evidence>
<feature type="coiled-coil region" evidence="14">
    <location>
        <begin position="226"/>
        <end position="253"/>
    </location>
</feature>
<evidence type="ECO:0000256" key="5">
    <source>
        <dbReference type="ARBA" id="ARBA00022553"/>
    </source>
</evidence>
<dbReference type="EMBL" id="FUYJ01000010">
    <property type="protein sequence ID" value="SKB05884.1"/>
    <property type="molecule type" value="Genomic_DNA"/>
</dbReference>
<dbReference type="Pfam" id="PF02518">
    <property type="entry name" value="HATPase_c"/>
    <property type="match status" value="1"/>
</dbReference>
<dbReference type="PROSITE" id="PS50109">
    <property type="entry name" value="HIS_KIN"/>
    <property type="match status" value="1"/>
</dbReference>
<organism evidence="18 19">
    <name type="scientific">Sporosarcina newyorkensis</name>
    <dbReference type="NCBI Taxonomy" id="759851"/>
    <lineage>
        <taxon>Bacteria</taxon>
        <taxon>Bacillati</taxon>
        <taxon>Bacillota</taxon>
        <taxon>Bacilli</taxon>
        <taxon>Bacillales</taxon>
        <taxon>Caryophanaceae</taxon>
        <taxon>Sporosarcina</taxon>
    </lineage>
</organism>
<dbReference type="SMART" id="SM00387">
    <property type="entry name" value="HATPase_c"/>
    <property type="match status" value="1"/>
</dbReference>
<evidence type="ECO:0000256" key="11">
    <source>
        <dbReference type="ARBA" id="ARBA00022989"/>
    </source>
</evidence>
<dbReference type="SMART" id="SM00304">
    <property type="entry name" value="HAMP"/>
    <property type="match status" value="1"/>
</dbReference>
<evidence type="ECO:0000256" key="8">
    <source>
        <dbReference type="ARBA" id="ARBA00022741"/>
    </source>
</evidence>
<evidence type="ECO:0000256" key="12">
    <source>
        <dbReference type="ARBA" id="ARBA00023012"/>
    </source>
</evidence>
<keyword evidence="13 15" id="KW-0472">Membrane</keyword>
<evidence type="ECO:0000256" key="3">
    <source>
        <dbReference type="ARBA" id="ARBA00012438"/>
    </source>
</evidence>
<dbReference type="Gene3D" id="3.30.565.10">
    <property type="entry name" value="Histidine kinase-like ATPase, C-terminal domain"/>
    <property type="match status" value="1"/>
</dbReference>